<evidence type="ECO:0000313" key="1">
    <source>
        <dbReference type="EMBL" id="ETX02444.1"/>
    </source>
</evidence>
<dbReference type="HOGENOM" id="CLU_146679_1_0_7"/>
<dbReference type="SUPFAM" id="SSF46689">
    <property type="entry name" value="Homeodomain-like"/>
    <property type="match status" value="1"/>
</dbReference>
<dbReference type="InterPro" id="IPR009057">
    <property type="entry name" value="Homeodomain-like_sf"/>
</dbReference>
<sequence>MIEKSYVEKREGGYWVADSRVSLDSIVYAFLEGHTAESIQQSFPVLTLEQVYGSITYYLANGESIDAYLQEQQAAFEALKDKLRRRHPQMAQRMAEIKQQRQAAQA</sequence>
<name>W4LWG0_ENTF1</name>
<evidence type="ECO:0000313" key="2">
    <source>
        <dbReference type="Proteomes" id="UP000019141"/>
    </source>
</evidence>
<dbReference type="InterPro" id="IPR007367">
    <property type="entry name" value="DUF433"/>
</dbReference>
<organism evidence="1 2">
    <name type="scientific">Entotheonella factor</name>
    <dbReference type="NCBI Taxonomy" id="1429438"/>
    <lineage>
        <taxon>Bacteria</taxon>
        <taxon>Pseudomonadati</taxon>
        <taxon>Nitrospinota/Tectimicrobiota group</taxon>
        <taxon>Candidatus Tectimicrobiota</taxon>
        <taxon>Candidatus Entotheonellia</taxon>
        <taxon>Candidatus Entotheonellales</taxon>
        <taxon>Candidatus Entotheonellaceae</taxon>
        <taxon>Candidatus Entotheonella</taxon>
    </lineage>
</organism>
<accession>W4LWG0</accession>
<comment type="caution">
    <text evidence="1">The sequence shown here is derived from an EMBL/GenBank/DDBJ whole genome shotgun (WGS) entry which is preliminary data.</text>
</comment>
<gene>
    <name evidence="1" type="ORF">ETSY1_03540</name>
</gene>
<dbReference type="AlphaFoldDB" id="W4LWG0"/>
<keyword evidence="2" id="KW-1185">Reference proteome</keyword>
<dbReference type="EMBL" id="AZHW01000143">
    <property type="protein sequence ID" value="ETX02444.1"/>
    <property type="molecule type" value="Genomic_DNA"/>
</dbReference>
<dbReference type="Pfam" id="PF04255">
    <property type="entry name" value="DUF433"/>
    <property type="match status" value="1"/>
</dbReference>
<dbReference type="InterPro" id="IPR036388">
    <property type="entry name" value="WH-like_DNA-bd_sf"/>
</dbReference>
<dbReference type="Gene3D" id="1.10.10.10">
    <property type="entry name" value="Winged helix-like DNA-binding domain superfamily/Winged helix DNA-binding domain"/>
    <property type="match status" value="1"/>
</dbReference>
<dbReference type="Proteomes" id="UP000019141">
    <property type="component" value="Unassembled WGS sequence"/>
</dbReference>
<evidence type="ECO:0008006" key="3">
    <source>
        <dbReference type="Google" id="ProtNLM"/>
    </source>
</evidence>
<proteinExistence type="predicted"/>
<reference evidence="1 2" key="1">
    <citation type="journal article" date="2014" name="Nature">
        <title>An environmental bacterial taxon with a large and distinct metabolic repertoire.</title>
        <authorList>
            <person name="Wilson M.C."/>
            <person name="Mori T."/>
            <person name="Ruckert C."/>
            <person name="Uria A.R."/>
            <person name="Helf M.J."/>
            <person name="Takada K."/>
            <person name="Gernert C."/>
            <person name="Steffens U.A."/>
            <person name="Heycke N."/>
            <person name="Schmitt S."/>
            <person name="Rinke C."/>
            <person name="Helfrich E.J."/>
            <person name="Brachmann A.O."/>
            <person name="Gurgui C."/>
            <person name="Wakimoto T."/>
            <person name="Kracht M."/>
            <person name="Crusemann M."/>
            <person name="Hentschel U."/>
            <person name="Abe I."/>
            <person name="Matsunaga S."/>
            <person name="Kalinowski J."/>
            <person name="Takeyama H."/>
            <person name="Piel J."/>
        </authorList>
    </citation>
    <scope>NUCLEOTIDE SEQUENCE [LARGE SCALE GENOMIC DNA]</scope>
    <source>
        <strain evidence="2">TSY1</strain>
    </source>
</reference>
<protein>
    <recommendedName>
        <fullName evidence="3">DUF433 domain-containing protein</fullName>
    </recommendedName>
</protein>